<evidence type="ECO:0000313" key="2">
    <source>
        <dbReference type="EMBL" id="NLR90135.1"/>
    </source>
</evidence>
<dbReference type="SUPFAM" id="SSF109854">
    <property type="entry name" value="DinB/YfiT-like putative metalloenzymes"/>
    <property type="match status" value="1"/>
</dbReference>
<dbReference type="AlphaFoldDB" id="A0A7X8SH30"/>
<feature type="domain" description="DinB-like" evidence="1">
    <location>
        <begin position="38"/>
        <end position="171"/>
    </location>
</feature>
<evidence type="ECO:0000259" key="1">
    <source>
        <dbReference type="Pfam" id="PF12867"/>
    </source>
</evidence>
<dbReference type="Pfam" id="PF12867">
    <property type="entry name" value="DinB_2"/>
    <property type="match status" value="1"/>
</dbReference>
<dbReference type="InterPro" id="IPR024775">
    <property type="entry name" value="DinB-like"/>
</dbReference>
<organism evidence="2 3">
    <name type="scientific">Flammeovirga agarivorans</name>
    <dbReference type="NCBI Taxonomy" id="2726742"/>
    <lineage>
        <taxon>Bacteria</taxon>
        <taxon>Pseudomonadati</taxon>
        <taxon>Bacteroidota</taxon>
        <taxon>Cytophagia</taxon>
        <taxon>Cytophagales</taxon>
        <taxon>Flammeovirgaceae</taxon>
        <taxon>Flammeovirga</taxon>
    </lineage>
</organism>
<reference evidence="2 3" key="1">
    <citation type="submission" date="2020-04" db="EMBL/GenBank/DDBJ databases">
        <title>Flammeovirga sp. SR4, a novel species isolated from seawater.</title>
        <authorList>
            <person name="Wang X."/>
        </authorList>
    </citation>
    <scope>NUCLEOTIDE SEQUENCE [LARGE SCALE GENOMIC DNA]</scope>
    <source>
        <strain evidence="2 3">SR4</strain>
    </source>
</reference>
<keyword evidence="2" id="KW-0378">Hydrolase</keyword>
<keyword evidence="3" id="KW-1185">Reference proteome</keyword>
<accession>A0A7X8SH30</accession>
<protein>
    <submittedName>
        <fullName evidence="2">Putative metal-dependent hydrolase</fullName>
    </submittedName>
</protein>
<dbReference type="InterPro" id="IPR034660">
    <property type="entry name" value="DinB/YfiT-like"/>
</dbReference>
<dbReference type="RefSeq" id="WP_168880811.1">
    <property type="nucleotide sequence ID" value="NZ_JABAIL010000001.1"/>
</dbReference>
<gene>
    <name evidence="2" type="ORF">HGP29_02910</name>
</gene>
<evidence type="ECO:0000313" key="3">
    <source>
        <dbReference type="Proteomes" id="UP000585050"/>
    </source>
</evidence>
<name>A0A7X8SH30_9BACT</name>
<dbReference type="EMBL" id="JABAIL010000001">
    <property type="protein sequence ID" value="NLR90135.1"/>
    <property type="molecule type" value="Genomic_DNA"/>
</dbReference>
<proteinExistence type="predicted"/>
<dbReference type="NCBIfam" id="NF009807">
    <property type="entry name" value="PRK13291.1"/>
    <property type="match status" value="1"/>
</dbReference>
<sequence length="182" mass="21062">MQTTSLQQLKFPIGECPVIKHPSNQEIEAAIQSIEVFPQLLESTLNGVSNEALNYRYRPDGWKVKQVVHHCADSHMNSIIRFKLALTEDIPHIRPYHEHLWAELNDSLSDDLSDTLLLLKGLHNKWASLLKSLTESDLLLEFEHPEHGTRFNLGENIMVYDWHCRHHLAHIRQGLESEGKYN</sequence>
<dbReference type="GO" id="GO:0016787">
    <property type="term" value="F:hydrolase activity"/>
    <property type="evidence" value="ECO:0007669"/>
    <property type="project" value="UniProtKB-KW"/>
</dbReference>
<dbReference type="Gene3D" id="1.20.120.450">
    <property type="entry name" value="dinb family like domain"/>
    <property type="match status" value="1"/>
</dbReference>
<dbReference type="Proteomes" id="UP000585050">
    <property type="component" value="Unassembled WGS sequence"/>
</dbReference>
<comment type="caution">
    <text evidence="2">The sequence shown here is derived from an EMBL/GenBank/DDBJ whole genome shotgun (WGS) entry which is preliminary data.</text>
</comment>